<feature type="compositionally biased region" description="Polar residues" evidence="12">
    <location>
        <begin position="263"/>
        <end position="289"/>
    </location>
</feature>
<keyword evidence="5" id="KW-0133">Cell shape</keyword>
<dbReference type="STRING" id="679200.HMPREF9333_00546"/>
<evidence type="ECO:0000256" key="1">
    <source>
        <dbReference type="ARBA" id="ARBA00007164"/>
    </source>
</evidence>
<name>G5GG57_9FIRM</name>
<comment type="caution">
    <text evidence="14">The sequence shown here is derived from an EMBL/GenBank/DDBJ whole genome shotgun (WGS) entry which is preliminary data.</text>
</comment>
<feature type="repeat" description="Cell wall-binding" evidence="10">
    <location>
        <begin position="332"/>
        <end position="351"/>
    </location>
</feature>
<dbReference type="SUPFAM" id="SSF56601">
    <property type="entry name" value="beta-lactamase/transpeptidase-like"/>
    <property type="match status" value="1"/>
</dbReference>
<dbReference type="PANTHER" id="PTHR21581:SF33">
    <property type="entry name" value="D-ALANYL-D-ALANINE CARBOXYPEPTIDASE DACB"/>
    <property type="match status" value="1"/>
</dbReference>
<evidence type="ECO:0000313" key="14">
    <source>
        <dbReference type="EMBL" id="EHI56267.1"/>
    </source>
</evidence>
<comment type="similarity">
    <text evidence="1 11">Belongs to the peptidase S11 family.</text>
</comment>
<dbReference type="PRINTS" id="PR00725">
    <property type="entry name" value="DADACBPTASE1"/>
</dbReference>
<evidence type="ECO:0000313" key="15">
    <source>
        <dbReference type="Proteomes" id="UP000003011"/>
    </source>
</evidence>
<feature type="active site" evidence="8">
    <location>
        <position position="102"/>
    </location>
</feature>
<dbReference type="Proteomes" id="UP000003011">
    <property type="component" value="Unassembled WGS sequence"/>
</dbReference>
<feature type="active site" description="Proton acceptor" evidence="8">
    <location>
        <position position="47"/>
    </location>
</feature>
<dbReference type="AlphaFoldDB" id="G5GG57"/>
<protein>
    <recommendedName>
        <fullName evidence="13">Peptidase S11 D-alanyl-D-alanine carboxypeptidase A N-terminal domain-containing protein</fullName>
    </recommendedName>
</protein>
<reference evidence="14 15" key="1">
    <citation type="submission" date="2011-08" db="EMBL/GenBank/DDBJ databases">
        <title>The Genome Sequence of Johnsonella ignava ATCC 51276.</title>
        <authorList>
            <consortium name="The Broad Institute Genome Sequencing Platform"/>
            <person name="Earl A."/>
            <person name="Ward D."/>
            <person name="Feldgarden M."/>
            <person name="Gevers D."/>
            <person name="Izard J."/>
            <person name="Blanton J.M."/>
            <person name="Baranova O.V."/>
            <person name="Dewhirst F.E."/>
            <person name="Young S.K."/>
            <person name="Zeng Q."/>
            <person name="Gargeya S."/>
            <person name="Fitzgerald M."/>
            <person name="Haas B."/>
            <person name="Abouelleil A."/>
            <person name="Alvarado L."/>
            <person name="Arachchi H.M."/>
            <person name="Berlin A."/>
            <person name="Brown A."/>
            <person name="Chapman S.B."/>
            <person name="Chen Z."/>
            <person name="Dunbar C."/>
            <person name="Freedman E."/>
            <person name="Gearin G."/>
            <person name="Gellesch M."/>
            <person name="Goldberg J."/>
            <person name="Griggs A."/>
            <person name="Gujja S."/>
            <person name="Heiman D."/>
            <person name="Howarth C."/>
            <person name="Larson L."/>
            <person name="Lui A."/>
            <person name="MacDonald P.J.P."/>
            <person name="Montmayeur A."/>
            <person name="Murphy C."/>
            <person name="Neiman D."/>
            <person name="Pearson M."/>
            <person name="Priest M."/>
            <person name="Roberts A."/>
            <person name="Saif S."/>
            <person name="Shea T."/>
            <person name="Shenoy N."/>
            <person name="Sisk P."/>
            <person name="Stolte C."/>
            <person name="Sykes S."/>
            <person name="Wortman J."/>
            <person name="Nusbaum C."/>
            <person name="Birren B."/>
        </authorList>
    </citation>
    <scope>NUCLEOTIDE SEQUENCE [LARGE SCALE GENOMIC DNA]</scope>
    <source>
        <strain evidence="14 15">ATCC 51276</strain>
    </source>
</reference>
<dbReference type="Pfam" id="PF00768">
    <property type="entry name" value="Peptidase_S11"/>
    <property type="match status" value="1"/>
</dbReference>
<keyword evidence="7" id="KW-0961">Cell wall biogenesis/degradation</keyword>
<organism evidence="14 15">
    <name type="scientific">Johnsonella ignava ATCC 51276</name>
    <dbReference type="NCBI Taxonomy" id="679200"/>
    <lineage>
        <taxon>Bacteria</taxon>
        <taxon>Bacillati</taxon>
        <taxon>Bacillota</taxon>
        <taxon>Clostridia</taxon>
        <taxon>Lachnospirales</taxon>
        <taxon>Lachnospiraceae</taxon>
        <taxon>Johnsonella</taxon>
    </lineage>
</organism>
<dbReference type="GO" id="GO:0071555">
    <property type="term" value="P:cell wall organization"/>
    <property type="evidence" value="ECO:0007669"/>
    <property type="project" value="UniProtKB-KW"/>
</dbReference>
<dbReference type="InterPro" id="IPR012338">
    <property type="entry name" value="Beta-lactam/transpept-like"/>
</dbReference>
<dbReference type="PROSITE" id="PS51170">
    <property type="entry name" value="CW"/>
    <property type="match status" value="1"/>
</dbReference>
<evidence type="ECO:0000256" key="3">
    <source>
        <dbReference type="ARBA" id="ARBA00022737"/>
    </source>
</evidence>
<dbReference type="SUPFAM" id="SSF69360">
    <property type="entry name" value="Cell wall binding repeat"/>
    <property type="match status" value="1"/>
</dbReference>
<dbReference type="GO" id="GO:0009252">
    <property type="term" value="P:peptidoglycan biosynthetic process"/>
    <property type="evidence" value="ECO:0007669"/>
    <property type="project" value="UniProtKB-KW"/>
</dbReference>
<dbReference type="PATRIC" id="fig|679200.3.peg.577"/>
<evidence type="ECO:0000256" key="2">
    <source>
        <dbReference type="ARBA" id="ARBA00022729"/>
    </source>
</evidence>
<dbReference type="InterPro" id="IPR001967">
    <property type="entry name" value="Peptidase_S11_N"/>
</dbReference>
<sequence>MGDGFVYAQGEVPDIASEGAVLMDADSGEILYEKNASKRYYPASITKMMTALVVIENSGLDDTVVFSKSATTNLESGAVNLKVSAGDKISVRDCLYGLLLKSANEVANGLAEHTGGSTGGFASMMNSKAKELGCTNTNFVNPSGLNNNSHYTTARDMAIIAQACFNNASFRKINQTESYTFPAVKNCGSKVITVGHKMMRKSDSRYYEGIIGGKTGYTKKAGHTLVTGAQRDGKRLIVVILKSSSTHYEDTKKLLDYGFSKKTSSKSVKNPIENTNQPPELSNAVQSRTPVDPPDSGNASKESVYENMPYKTGWQRDDRGWYYMTGEKSWYASGIYTINGEKYYFDAGGYMLTGWQQYAPGDWYYMMDSGAVKYSSWLEYKGAWYYLGSDGKMLKDTKTPDGYYVDSSGVWVKH</sequence>
<dbReference type="GO" id="GO:0008360">
    <property type="term" value="P:regulation of cell shape"/>
    <property type="evidence" value="ECO:0007669"/>
    <property type="project" value="UniProtKB-KW"/>
</dbReference>
<evidence type="ECO:0000256" key="7">
    <source>
        <dbReference type="ARBA" id="ARBA00023316"/>
    </source>
</evidence>
<dbReference type="PANTHER" id="PTHR21581">
    <property type="entry name" value="D-ALANYL-D-ALANINE CARBOXYPEPTIDASE"/>
    <property type="match status" value="1"/>
</dbReference>
<dbReference type="Pfam" id="PF19085">
    <property type="entry name" value="Choline_bind_2"/>
    <property type="match status" value="1"/>
</dbReference>
<feature type="domain" description="Peptidase S11 D-alanyl-D-alanine carboxypeptidase A N-terminal" evidence="13">
    <location>
        <begin position="11"/>
        <end position="243"/>
    </location>
</feature>
<gene>
    <name evidence="14" type="ORF">HMPREF9333_00546</name>
</gene>
<feature type="region of interest" description="Disordered" evidence="12">
    <location>
        <begin position="263"/>
        <end position="302"/>
    </location>
</feature>
<evidence type="ECO:0000259" key="13">
    <source>
        <dbReference type="Pfam" id="PF00768"/>
    </source>
</evidence>
<dbReference type="HOGENOM" id="CLU_044052_0_0_9"/>
<evidence type="ECO:0000256" key="5">
    <source>
        <dbReference type="ARBA" id="ARBA00022960"/>
    </source>
</evidence>
<evidence type="ECO:0000256" key="11">
    <source>
        <dbReference type="RuleBase" id="RU004016"/>
    </source>
</evidence>
<evidence type="ECO:0000256" key="10">
    <source>
        <dbReference type="PROSITE-ProRule" id="PRU00591"/>
    </source>
</evidence>
<dbReference type="GO" id="GO:0009002">
    <property type="term" value="F:serine-type D-Ala-D-Ala carboxypeptidase activity"/>
    <property type="evidence" value="ECO:0007669"/>
    <property type="project" value="InterPro"/>
</dbReference>
<dbReference type="Pfam" id="PF01473">
    <property type="entry name" value="Choline_bind_1"/>
    <property type="match status" value="3"/>
</dbReference>
<dbReference type="InterPro" id="IPR018044">
    <property type="entry name" value="Peptidase_S11"/>
</dbReference>
<keyword evidence="2" id="KW-0732">Signal</keyword>
<keyword evidence="3" id="KW-0677">Repeat</keyword>
<evidence type="ECO:0000256" key="6">
    <source>
        <dbReference type="ARBA" id="ARBA00022984"/>
    </source>
</evidence>
<dbReference type="EMBL" id="ACZL01000011">
    <property type="protein sequence ID" value="EHI56267.1"/>
    <property type="molecule type" value="Genomic_DNA"/>
</dbReference>
<dbReference type="eggNOG" id="COG1686">
    <property type="taxonomic scope" value="Bacteria"/>
</dbReference>
<feature type="active site" description="Acyl-ester intermediate" evidence="8">
    <location>
        <position position="44"/>
    </location>
</feature>
<evidence type="ECO:0000256" key="8">
    <source>
        <dbReference type="PIRSR" id="PIRSR618044-1"/>
    </source>
</evidence>
<dbReference type="Gene3D" id="3.40.710.10">
    <property type="entry name" value="DD-peptidase/beta-lactamase superfamily"/>
    <property type="match status" value="1"/>
</dbReference>
<keyword evidence="4" id="KW-0378">Hydrolase</keyword>
<dbReference type="Gene3D" id="2.10.270.10">
    <property type="entry name" value="Cholin Binding"/>
    <property type="match status" value="1"/>
</dbReference>
<accession>G5GG57</accession>
<keyword evidence="6" id="KW-0573">Peptidoglycan synthesis</keyword>
<dbReference type="GO" id="GO:0006508">
    <property type="term" value="P:proteolysis"/>
    <property type="evidence" value="ECO:0007669"/>
    <property type="project" value="InterPro"/>
</dbReference>
<evidence type="ECO:0000256" key="9">
    <source>
        <dbReference type="PIRSR" id="PIRSR618044-2"/>
    </source>
</evidence>
<proteinExistence type="inferred from homology"/>
<feature type="binding site" evidence="9">
    <location>
        <position position="214"/>
    </location>
    <ligand>
        <name>substrate</name>
    </ligand>
</feature>
<evidence type="ECO:0000256" key="12">
    <source>
        <dbReference type="SAM" id="MobiDB-lite"/>
    </source>
</evidence>
<keyword evidence="15" id="KW-1185">Reference proteome</keyword>
<dbReference type="InterPro" id="IPR018337">
    <property type="entry name" value="Cell_wall/Cho-bd_repeat"/>
</dbReference>
<evidence type="ECO:0000256" key="4">
    <source>
        <dbReference type="ARBA" id="ARBA00022801"/>
    </source>
</evidence>